<organism evidence="2 3">
    <name type="scientific">Streptomyces mesophilus</name>
    <dbReference type="NCBI Taxonomy" id="1775132"/>
    <lineage>
        <taxon>Bacteria</taxon>
        <taxon>Bacillati</taxon>
        <taxon>Actinomycetota</taxon>
        <taxon>Actinomycetes</taxon>
        <taxon>Kitasatosporales</taxon>
        <taxon>Streptomycetaceae</taxon>
        <taxon>Streptomyces</taxon>
    </lineage>
</organism>
<keyword evidence="3" id="KW-1185">Reference proteome</keyword>
<name>A0A6G4XP81_9ACTN</name>
<dbReference type="AlphaFoldDB" id="A0A6G4XP81"/>
<feature type="compositionally biased region" description="Basic and acidic residues" evidence="1">
    <location>
        <begin position="7"/>
        <end position="21"/>
    </location>
</feature>
<gene>
    <name evidence="2" type="ORF">G6045_27570</name>
</gene>
<reference evidence="2 3" key="1">
    <citation type="submission" date="2020-02" db="EMBL/GenBank/DDBJ databases">
        <title>Whole-genome analyses of novel actinobacteria.</title>
        <authorList>
            <person name="Sahin N."/>
            <person name="Tokatli A."/>
        </authorList>
    </citation>
    <scope>NUCLEOTIDE SEQUENCE [LARGE SCALE GENOMIC DNA]</scope>
    <source>
        <strain evidence="2 3">YC504</strain>
    </source>
</reference>
<dbReference type="Proteomes" id="UP000481109">
    <property type="component" value="Unassembled WGS sequence"/>
</dbReference>
<accession>A0A6G4XP81</accession>
<feature type="region of interest" description="Disordered" evidence="1">
    <location>
        <begin position="1"/>
        <end position="43"/>
    </location>
</feature>
<dbReference type="EMBL" id="JAAKZW010000147">
    <property type="protein sequence ID" value="NGO79386.1"/>
    <property type="molecule type" value="Genomic_DNA"/>
</dbReference>
<sequence>MSWDEWEQLKADAAGRQDERMQLNQLPAEGGGGGGGGGGGKDLVVRDNELGKLGKLAYDLRERFRTDSDLARPSTFDASIELFNDGLDTGSALTELHDAWNSKTRTVKEACAHISNGLDFARSQHAKDDVKIETAIRSSVIESYLK</sequence>
<proteinExistence type="predicted"/>
<feature type="compositionally biased region" description="Gly residues" evidence="1">
    <location>
        <begin position="29"/>
        <end position="41"/>
    </location>
</feature>
<evidence type="ECO:0000313" key="2">
    <source>
        <dbReference type="EMBL" id="NGO79386.1"/>
    </source>
</evidence>
<evidence type="ECO:0000313" key="3">
    <source>
        <dbReference type="Proteomes" id="UP000481109"/>
    </source>
</evidence>
<evidence type="ECO:0000256" key="1">
    <source>
        <dbReference type="SAM" id="MobiDB-lite"/>
    </source>
</evidence>
<dbReference type="RefSeq" id="WP_165334831.1">
    <property type="nucleotide sequence ID" value="NZ_JAAKZW010000147.1"/>
</dbReference>
<protein>
    <submittedName>
        <fullName evidence="2">Uncharacterized protein</fullName>
    </submittedName>
</protein>
<comment type="caution">
    <text evidence="2">The sequence shown here is derived from an EMBL/GenBank/DDBJ whole genome shotgun (WGS) entry which is preliminary data.</text>
</comment>